<feature type="transmembrane region" description="Helical" evidence="1">
    <location>
        <begin position="7"/>
        <end position="35"/>
    </location>
</feature>
<name>A0A0L1BLF4_ECOLX</name>
<proteinExistence type="predicted"/>
<protein>
    <submittedName>
        <fullName evidence="2">Uncharacterized protein</fullName>
    </submittedName>
</protein>
<dbReference type="AlphaFoldDB" id="A0A0L1BLF4"/>
<evidence type="ECO:0000313" key="2">
    <source>
        <dbReference type="EMBL" id="EFC2249504.1"/>
    </source>
</evidence>
<evidence type="ECO:0000256" key="1">
    <source>
        <dbReference type="SAM" id="Phobius"/>
    </source>
</evidence>
<keyword evidence="1" id="KW-0812">Transmembrane</keyword>
<dbReference type="RefSeq" id="WP_040089554.1">
    <property type="nucleotide sequence ID" value="NZ_BFWG01000053.1"/>
</dbReference>
<dbReference type="PROSITE" id="PS51257">
    <property type="entry name" value="PROKAR_LIPOPROTEIN"/>
    <property type="match status" value="1"/>
</dbReference>
<reference evidence="2 5" key="2">
    <citation type="submission" date="2019-04" db="EMBL/GenBank/DDBJ databases">
        <authorList>
            <consortium name="NARMS: The National Antimicrobial Resistance Monitoring System"/>
        </authorList>
    </citation>
    <scope>NUCLEOTIDE SEQUENCE [LARGE SCALE GENOMIC DNA]</scope>
    <source>
        <strain evidence="2 5">FSIS11919500</strain>
    </source>
</reference>
<keyword evidence="1" id="KW-1133">Transmembrane helix</keyword>
<accession>A0A0L1BLF4</accession>
<dbReference type="Proteomes" id="UP000531916">
    <property type="component" value="Unassembled WGS sequence"/>
</dbReference>
<evidence type="ECO:0000313" key="4">
    <source>
        <dbReference type="Proteomes" id="UP000255460"/>
    </source>
</evidence>
<evidence type="ECO:0000313" key="5">
    <source>
        <dbReference type="Proteomes" id="UP000531916"/>
    </source>
</evidence>
<sequence>MKQLYSYVILLLYSCLSSIVMLLFLGGVVSIFYFFKGDDFYFPVNQFKRAIVFGCIAGTAITLATIVFNLIDKFNSRKKTPSDPK</sequence>
<feature type="transmembrane region" description="Helical" evidence="1">
    <location>
        <begin position="50"/>
        <end position="71"/>
    </location>
</feature>
<dbReference type="EMBL" id="AASEPP010000106">
    <property type="protein sequence ID" value="EFC2249504.1"/>
    <property type="molecule type" value="Genomic_DNA"/>
</dbReference>
<reference evidence="3 4" key="1">
    <citation type="submission" date="2018-06" db="EMBL/GenBank/DDBJ databases">
        <authorList>
            <consortium name="Pathogen Informatics"/>
            <person name="Doyle S."/>
        </authorList>
    </citation>
    <scope>NUCLEOTIDE SEQUENCE [LARGE SCALE GENOMIC DNA]</scope>
    <source>
        <strain evidence="3 4">NCTC10418</strain>
    </source>
</reference>
<organism evidence="2 5">
    <name type="scientific">Escherichia coli</name>
    <dbReference type="NCBI Taxonomy" id="562"/>
    <lineage>
        <taxon>Bacteria</taxon>
        <taxon>Pseudomonadati</taxon>
        <taxon>Pseudomonadota</taxon>
        <taxon>Gammaproteobacteria</taxon>
        <taxon>Enterobacterales</taxon>
        <taxon>Enterobacteriaceae</taxon>
        <taxon>Escherichia</taxon>
    </lineage>
</organism>
<dbReference type="EMBL" id="UFZQ01000001">
    <property type="protein sequence ID" value="STE83693.1"/>
    <property type="molecule type" value="Genomic_DNA"/>
</dbReference>
<evidence type="ECO:0000313" key="3">
    <source>
        <dbReference type="EMBL" id="STE83693.1"/>
    </source>
</evidence>
<keyword evidence="1" id="KW-0472">Membrane</keyword>
<gene>
    <name evidence="2" type="ORF">E5H86_27935</name>
    <name evidence="3" type="ORF">NCTC10418_01353</name>
</gene>
<dbReference type="Proteomes" id="UP000255460">
    <property type="component" value="Unassembled WGS sequence"/>
</dbReference>